<evidence type="ECO:0000256" key="2">
    <source>
        <dbReference type="ARBA" id="ARBA00010617"/>
    </source>
</evidence>
<protein>
    <recommendedName>
        <fullName evidence="9">Cytochrome p450</fullName>
    </recommendedName>
</protein>
<evidence type="ECO:0000313" key="8">
    <source>
        <dbReference type="Proteomes" id="UP001234581"/>
    </source>
</evidence>
<dbReference type="Proteomes" id="UP001234581">
    <property type="component" value="Unassembled WGS sequence"/>
</dbReference>
<dbReference type="GO" id="GO:0004497">
    <property type="term" value="F:monooxygenase activity"/>
    <property type="evidence" value="ECO:0007669"/>
    <property type="project" value="UniProtKB-KW"/>
</dbReference>
<dbReference type="PANTHER" id="PTHR24305:SF166">
    <property type="entry name" value="CYTOCHROME P450 12A4, MITOCHONDRIAL-RELATED"/>
    <property type="match status" value="1"/>
</dbReference>
<keyword evidence="6" id="KW-0503">Monooxygenase</keyword>
<dbReference type="Pfam" id="PF00067">
    <property type="entry name" value="p450"/>
    <property type="match status" value="1"/>
</dbReference>
<comment type="similarity">
    <text evidence="2 6">Belongs to the cytochrome P450 family.</text>
</comment>
<evidence type="ECO:0000256" key="6">
    <source>
        <dbReference type="RuleBase" id="RU000461"/>
    </source>
</evidence>
<organism evidence="7 8">
    <name type="scientific">Lichtheimia ornata</name>
    <dbReference type="NCBI Taxonomy" id="688661"/>
    <lineage>
        <taxon>Eukaryota</taxon>
        <taxon>Fungi</taxon>
        <taxon>Fungi incertae sedis</taxon>
        <taxon>Mucoromycota</taxon>
        <taxon>Mucoromycotina</taxon>
        <taxon>Mucoromycetes</taxon>
        <taxon>Mucorales</taxon>
        <taxon>Lichtheimiaceae</taxon>
        <taxon>Lichtheimia</taxon>
    </lineage>
</organism>
<dbReference type="PRINTS" id="PR00463">
    <property type="entry name" value="EP450I"/>
</dbReference>
<evidence type="ECO:0000256" key="1">
    <source>
        <dbReference type="ARBA" id="ARBA00001971"/>
    </source>
</evidence>
<keyword evidence="4 5" id="KW-0408">Iron</keyword>
<dbReference type="GO" id="GO:0016705">
    <property type="term" value="F:oxidoreductase activity, acting on paired donors, with incorporation or reduction of molecular oxygen"/>
    <property type="evidence" value="ECO:0007669"/>
    <property type="project" value="InterPro"/>
</dbReference>
<dbReference type="GO" id="GO:0020037">
    <property type="term" value="F:heme binding"/>
    <property type="evidence" value="ECO:0007669"/>
    <property type="project" value="InterPro"/>
</dbReference>
<dbReference type="PROSITE" id="PS00086">
    <property type="entry name" value="CYTOCHROME_P450"/>
    <property type="match status" value="1"/>
</dbReference>
<feature type="binding site" description="axial binding residue" evidence="5">
    <location>
        <position position="456"/>
    </location>
    <ligand>
        <name>heme</name>
        <dbReference type="ChEBI" id="CHEBI:30413"/>
    </ligand>
    <ligandPart>
        <name>Fe</name>
        <dbReference type="ChEBI" id="CHEBI:18248"/>
    </ligandPart>
</feature>
<name>A0AAD7UX87_9FUNG</name>
<dbReference type="RefSeq" id="XP_058339692.1">
    <property type="nucleotide sequence ID" value="XM_058489490.1"/>
</dbReference>
<dbReference type="EMBL" id="JARTCD010000056">
    <property type="protein sequence ID" value="KAJ8654778.1"/>
    <property type="molecule type" value="Genomic_DNA"/>
</dbReference>
<dbReference type="GO" id="GO:0005506">
    <property type="term" value="F:iron ion binding"/>
    <property type="evidence" value="ECO:0007669"/>
    <property type="project" value="InterPro"/>
</dbReference>
<dbReference type="InterPro" id="IPR017972">
    <property type="entry name" value="Cyt_P450_CS"/>
</dbReference>
<sequence>MSWQRIPMLLTTSLLVAVFIDRYVLKPPRKLRHIPYIDFIRYIKAVMLERKSREEIGKLINLRALKQSSNGLFVGYDEYGWGVHVSMPNHMRQVLTQQDQFPKADVINMRKGTLFGRIGFGPNVFMVNGNQWKLQRRITNPAFHRSLPVNICGRLSEDLFNIVMGKGGVFNIHNLTERFTLDVLGQGILGVDFCAIQDGDSYWHNTYIHIMKAATDPFFFVFPVLDKQLRFLFPSRVRDHQLVTDFLGRIQLLADEKRATLDKQQPHDDTVPDHEKDMLTLLVERENEQGLRLSNEEMLNNLTAFFIAGHDNISNAIARSVYFMATHMQVQTKARQQVIRILGDDPAHKDIRPTAAQLQEMDYLTAIINETLRMSMSVTNAVPRVAAQDTYIDGVFIPKGTTIAINLYEAHHNPRVWNDPEAFRPERFEPGDEYDKLKAQGDGTAFIAFGIGPRLCVGQNLALAELRVFLAMLLRRYEWSLTKDSIHKDGIVVEGMGFCTPVKLDLEFISRH</sequence>
<evidence type="ECO:0000313" key="7">
    <source>
        <dbReference type="EMBL" id="KAJ8654778.1"/>
    </source>
</evidence>
<dbReference type="SUPFAM" id="SSF48264">
    <property type="entry name" value="Cytochrome P450"/>
    <property type="match status" value="1"/>
</dbReference>
<keyword evidence="5 6" id="KW-0349">Heme</keyword>
<comment type="caution">
    <text evidence="7">The sequence shown here is derived from an EMBL/GenBank/DDBJ whole genome shotgun (WGS) entry which is preliminary data.</text>
</comment>
<dbReference type="InterPro" id="IPR001128">
    <property type="entry name" value="Cyt_P450"/>
</dbReference>
<comment type="cofactor">
    <cofactor evidence="1 5">
        <name>heme</name>
        <dbReference type="ChEBI" id="CHEBI:30413"/>
    </cofactor>
</comment>
<gene>
    <name evidence="7" type="ORF">O0I10_009499</name>
</gene>
<evidence type="ECO:0000256" key="3">
    <source>
        <dbReference type="ARBA" id="ARBA00022723"/>
    </source>
</evidence>
<keyword evidence="6" id="KW-0560">Oxidoreductase</keyword>
<evidence type="ECO:0008006" key="9">
    <source>
        <dbReference type="Google" id="ProtNLM"/>
    </source>
</evidence>
<evidence type="ECO:0000256" key="4">
    <source>
        <dbReference type="ARBA" id="ARBA00023004"/>
    </source>
</evidence>
<dbReference type="Gene3D" id="1.10.630.10">
    <property type="entry name" value="Cytochrome P450"/>
    <property type="match status" value="1"/>
</dbReference>
<keyword evidence="3 5" id="KW-0479">Metal-binding</keyword>
<proteinExistence type="inferred from homology"/>
<dbReference type="AlphaFoldDB" id="A0AAD7UX87"/>
<dbReference type="GeneID" id="83216905"/>
<accession>A0AAD7UX87</accession>
<reference evidence="7 8" key="1">
    <citation type="submission" date="2023-03" db="EMBL/GenBank/DDBJ databases">
        <title>Genome sequence of Lichtheimia ornata CBS 291.66.</title>
        <authorList>
            <person name="Mohabir J.T."/>
            <person name="Shea T.P."/>
            <person name="Kurbessoian T."/>
            <person name="Berby B."/>
            <person name="Fontaine J."/>
            <person name="Livny J."/>
            <person name="Gnirke A."/>
            <person name="Stajich J.E."/>
            <person name="Cuomo C.A."/>
        </authorList>
    </citation>
    <scope>NUCLEOTIDE SEQUENCE [LARGE SCALE GENOMIC DNA]</scope>
    <source>
        <strain evidence="7">CBS 291.66</strain>
    </source>
</reference>
<dbReference type="PANTHER" id="PTHR24305">
    <property type="entry name" value="CYTOCHROME P450"/>
    <property type="match status" value="1"/>
</dbReference>
<keyword evidence="8" id="KW-1185">Reference proteome</keyword>
<evidence type="ECO:0000256" key="5">
    <source>
        <dbReference type="PIRSR" id="PIRSR602401-1"/>
    </source>
</evidence>
<dbReference type="InterPro" id="IPR002401">
    <property type="entry name" value="Cyt_P450_E_grp-I"/>
</dbReference>
<dbReference type="InterPro" id="IPR036396">
    <property type="entry name" value="Cyt_P450_sf"/>
</dbReference>
<dbReference type="InterPro" id="IPR050121">
    <property type="entry name" value="Cytochrome_P450_monoxygenase"/>
</dbReference>
<dbReference type="PRINTS" id="PR00385">
    <property type="entry name" value="P450"/>
</dbReference>